<keyword evidence="2" id="KW-1185">Reference proteome</keyword>
<name>A0AAV7W5X3_PLEWA</name>
<evidence type="ECO:0000313" key="2">
    <source>
        <dbReference type="Proteomes" id="UP001066276"/>
    </source>
</evidence>
<reference evidence="1" key="1">
    <citation type="journal article" date="2022" name="bioRxiv">
        <title>Sequencing and chromosome-scale assembly of the giantPleurodeles waltlgenome.</title>
        <authorList>
            <person name="Brown T."/>
            <person name="Elewa A."/>
            <person name="Iarovenko S."/>
            <person name="Subramanian E."/>
            <person name="Araus A.J."/>
            <person name="Petzold A."/>
            <person name="Susuki M."/>
            <person name="Suzuki K.-i.T."/>
            <person name="Hayashi T."/>
            <person name="Toyoda A."/>
            <person name="Oliveira C."/>
            <person name="Osipova E."/>
            <person name="Leigh N.D."/>
            <person name="Simon A."/>
            <person name="Yun M.H."/>
        </authorList>
    </citation>
    <scope>NUCLEOTIDE SEQUENCE</scope>
    <source>
        <strain evidence="1">20211129_DDA</strain>
        <tissue evidence="1">Liver</tissue>
    </source>
</reference>
<evidence type="ECO:0000313" key="1">
    <source>
        <dbReference type="EMBL" id="KAJ1209390.1"/>
    </source>
</evidence>
<dbReference type="Proteomes" id="UP001066276">
    <property type="component" value="Chromosome 1_2"/>
</dbReference>
<dbReference type="EMBL" id="JANPWB010000002">
    <property type="protein sequence ID" value="KAJ1209390.1"/>
    <property type="molecule type" value="Genomic_DNA"/>
</dbReference>
<sequence>MRIPRYQKETGAIAMVMVPNWIAGSEQEPRKEYDLSGLIWSPERSANREKICTVLSVPCHKSLRFRAIFLEPLLTKIDVPEIENEMWHTSPGHRMFYFRGLSKCF</sequence>
<proteinExistence type="predicted"/>
<gene>
    <name evidence="1" type="ORF">NDU88_004768</name>
</gene>
<accession>A0AAV7W5X3</accession>
<protein>
    <submittedName>
        <fullName evidence="1">Uncharacterized protein</fullName>
    </submittedName>
</protein>
<dbReference type="AlphaFoldDB" id="A0AAV7W5X3"/>
<organism evidence="1 2">
    <name type="scientific">Pleurodeles waltl</name>
    <name type="common">Iberian ribbed newt</name>
    <dbReference type="NCBI Taxonomy" id="8319"/>
    <lineage>
        <taxon>Eukaryota</taxon>
        <taxon>Metazoa</taxon>
        <taxon>Chordata</taxon>
        <taxon>Craniata</taxon>
        <taxon>Vertebrata</taxon>
        <taxon>Euteleostomi</taxon>
        <taxon>Amphibia</taxon>
        <taxon>Batrachia</taxon>
        <taxon>Caudata</taxon>
        <taxon>Salamandroidea</taxon>
        <taxon>Salamandridae</taxon>
        <taxon>Pleurodelinae</taxon>
        <taxon>Pleurodeles</taxon>
    </lineage>
</organism>
<comment type="caution">
    <text evidence="1">The sequence shown here is derived from an EMBL/GenBank/DDBJ whole genome shotgun (WGS) entry which is preliminary data.</text>
</comment>